<keyword evidence="1" id="KW-0175">Coiled coil</keyword>
<comment type="caution">
    <text evidence="4">The sequence shown here is derived from an EMBL/GenBank/DDBJ whole genome shotgun (WGS) entry which is preliminary data.</text>
</comment>
<feature type="transmembrane region" description="Helical" evidence="2">
    <location>
        <begin position="50"/>
        <end position="68"/>
    </location>
</feature>
<feature type="coiled-coil region" evidence="1">
    <location>
        <begin position="210"/>
        <end position="248"/>
    </location>
</feature>
<organism evidence="4 5">
    <name type="scientific">Paucihalobacter ruber</name>
    <dbReference type="NCBI Taxonomy" id="2567861"/>
    <lineage>
        <taxon>Bacteria</taxon>
        <taxon>Pseudomonadati</taxon>
        <taxon>Bacteroidota</taxon>
        <taxon>Flavobacteriia</taxon>
        <taxon>Flavobacteriales</taxon>
        <taxon>Flavobacteriaceae</taxon>
        <taxon>Paucihalobacter</taxon>
    </lineage>
</organism>
<sequence length="463" mass="54971">MIFSQTRKNTFLYYGLYNFFLLTYLITKSPFWTEVTYSYLTTTRFASFNWYIQIVYNSVLFLFYSEFLDLKLHHPRFHRFIKNYLSIQLVIGTLFWVYCIVTNNNLLYHSFFNFIFLPVSFAVLLYGLYIALSIPKKLGYFIIVGIVLYYGFAMLAYLRSNPNSIAEFPIKYFYIGIILESFVFLLGLGYKIKMVYLEKLEVQQAIIKEQRSLQILRENTQKELKQKLNEQEIELREALYEAEDEKLKSLQLHYENEISKLKLESLRNQMNPHFIFNALNSIKAFLVTNDKVQASHYLGKFSKLIRKILESSRNEVISLEDEIEILDLYVNIENIRLEPQIAFEIINKDSRSHRGIKLPALILQPFIENAIWHGLMLVKMDRRLTIELSHVLKVPCLIITDNGIGRRKAAEYQKNKLVKKSSLGLVFVQERLDYFNQKHQTHYRFEIQDVEESRGTKVVFYFE</sequence>
<feature type="transmembrane region" description="Helical" evidence="2">
    <location>
        <begin position="12"/>
        <end position="30"/>
    </location>
</feature>
<dbReference type="InterPro" id="IPR050640">
    <property type="entry name" value="Bact_2-comp_sensor_kinase"/>
</dbReference>
<dbReference type="InterPro" id="IPR036890">
    <property type="entry name" value="HATPase_C_sf"/>
</dbReference>
<dbReference type="GO" id="GO:0000155">
    <property type="term" value="F:phosphorelay sensor kinase activity"/>
    <property type="evidence" value="ECO:0007669"/>
    <property type="project" value="InterPro"/>
</dbReference>
<name>A0A506PNC3_9FLAO</name>
<dbReference type="SUPFAM" id="SSF55874">
    <property type="entry name" value="ATPase domain of HSP90 chaperone/DNA topoisomerase II/histidine kinase"/>
    <property type="match status" value="1"/>
</dbReference>
<dbReference type="EMBL" id="VHIQ01000002">
    <property type="protein sequence ID" value="TPV34772.1"/>
    <property type="molecule type" value="Genomic_DNA"/>
</dbReference>
<dbReference type="Proteomes" id="UP000317332">
    <property type="component" value="Unassembled WGS sequence"/>
</dbReference>
<dbReference type="OrthoDB" id="9809670at2"/>
<dbReference type="Pfam" id="PF06580">
    <property type="entry name" value="His_kinase"/>
    <property type="match status" value="1"/>
</dbReference>
<dbReference type="PANTHER" id="PTHR34220:SF7">
    <property type="entry name" value="SENSOR HISTIDINE KINASE YPDA"/>
    <property type="match status" value="1"/>
</dbReference>
<keyword evidence="2" id="KW-1133">Transmembrane helix</keyword>
<feature type="transmembrane region" description="Helical" evidence="2">
    <location>
        <begin position="80"/>
        <end position="98"/>
    </location>
</feature>
<feature type="transmembrane region" description="Helical" evidence="2">
    <location>
        <begin position="138"/>
        <end position="158"/>
    </location>
</feature>
<dbReference type="GO" id="GO:0016020">
    <property type="term" value="C:membrane"/>
    <property type="evidence" value="ECO:0007669"/>
    <property type="project" value="InterPro"/>
</dbReference>
<keyword evidence="5" id="KW-1185">Reference proteome</keyword>
<keyword evidence="2" id="KW-0472">Membrane</keyword>
<feature type="transmembrane region" description="Helical" evidence="2">
    <location>
        <begin position="110"/>
        <end position="131"/>
    </location>
</feature>
<protein>
    <recommendedName>
        <fullName evidence="3">Signal transduction histidine kinase internal region domain-containing protein</fullName>
    </recommendedName>
</protein>
<evidence type="ECO:0000259" key="3">
    <source>
        <dbReference type="Pfam" id="PF06580"/>
    </source>
</evidence>
<keyword evidence="2" id="KW-0812">Transmembrane</keyword>
<dbReference type="Gene3D" id="3.30.565.10">
    <property type="entry name" value="Histidine kinase-like ATPase, C-terminal domain"/>
    <property type="match status" value="1"/>
</dbReference>
<evidence type="ECO:0000256" key="1">
    <source>
        <dbReference type="SAM" id="Coils"/>
    </source>
</evidence>
<feature type="domain" description="Signal transduction histidine kinase internal region" evidence="3">
    <location>
        <begin position="262"/>
        <end position="339"/>
    </location>
</feature>
<dbReference type="InterPro" id="IPR010559">
    <property type="entry name" value="Sig_transdc_His_kin_internal"/>
</dbReference>
<dbReference type="AlphaFoldDB" id="A0A506PNC3"/>
<evidence type="ECO:0000313" key="4">
    <source>
        <dbReference type="EMBL" id="TPV34772.1"/>
    </source>
</evidence>
<feature type="transmembrane region" description="Helical" evidence="2">
    <location>
        <begin position="170"/>
        <end position="190"/>
    </location>
</feature>
<gene>
    <name evidence="4" type="ORF">FJ651_04365</name>
</gene>
<reference evidence="4 5" key="1">
    <citation type="submission" date="2019-06" db="EMBL/GenBank/DDBJ databases">
        <title>Flavobacteriaceae Paucihalobacterium erythroidium CWB-1, complete genome.</title>
        <authorList>
            <person name="Wu S."/>
        </authorList>
    </citation>
    <scope>NUCLEOTIDE SEQUENCE [LARGE SCALE GENOMIC DNA]</scope>
    <source>
        <strain evidence="4 5">CWB-1</strain>
    </source>
</reference>
<evidence type="ECO:0000313" key="5">
    <source>
        <dbReference type="Proteomes" id="UP000317332"/>
    </source>
</evidence>
<evidence type="ECO:0000256" key="2">
    <source>
        <dbReference type="SAM" id="Phobius"/>
    </source>
</evidence>
<dbReference type="PANTHER" id="PTHR34220">
    <property type="entry name" value="SENSOR HISTIDINE KINASE YPDA"/>
    <property type="match status" value="1"/>
</dbReference>
<accession>A0A506PNC3</accession>
<proteinExistence type="predicted"/>